<feature type="region of interest" description="Disordered" evidence="1">
    <location>
        <begin position="156"/>
        <end position="179"/>
    </location>
</feature>
<dbReference type="EMBL" id="LKAJ01000004">
    <property type="protein sequence ID" value="KRG21581.1"/>
    <property type="molecule type" value="Genomic_DNA"/>
</dbReference>
<organism evidence="2">
    <name type="scientific">Candidatus Berkiella aquae</name>
    <dbReference type="NCBI Taxonomy" id="295108"/>
    <lineage>
        <taxon>Bacteria</taxon>
        <taxon>Pseudomonadati</taxon>
        <taxon>Pseudomonadota</taxon>
        <taxon>Gammaproteobacteria</taxon>
        <taxon>Candidatus Berkiellales</taxon>
        <taxon>Candidatus Berkiellaceae</taxon>
        <taxon>Candidatus Berkiella</taxon>
    </lineage>
</organism>
<reference evidence="2" key="1">
    <citation type="submission" date="2015-09" db="EMBL/GenBank/DDBJ databases">
        <title>Draft Genome Sequences of Two Novel Amoeba-resistant Intranuclear Bacteria, Candidatus Berkiella cookevillensis and Candidatus Berkiella aquae.</title>
        <authorList>
            <person name="Mehari Y.T."/>
            <person name="Arivett B.A."/>
            <person name="Farone A.L."/>
            <person name="Gunderson J.H."/>
            <person name="Farone M.B."/>
        </authorList>
    </citation>
    <scope>NUCLEOTIDE SEQUENCE [LARGE SCALE GENOMIC DNA]</scope>
    <source>
        <strain evidence="2">HT99</strain>
    </source>
</reference>
<evidence type="ECO:0000313" key="2">
    <source>
        <dbReference type="EMBL" id="KRG21581.1"/>
    </source>
</evidence>
<dbReference type="STRING" id="295108.HT99x_01334"/>
<dbReference type="AlphaFoldDB" id="A0A0Q9YLF6"/>
<dbReference type="RefSeq" id="WP_075065962.1">
    <property type="nucleotide sequence ID" value="NZ_LKAJ02000001.1"/>
</dbReference>
<evidence type="ECO:0000313" key="3">
    <source>
        <dbReference type="EMBL" id="MCS5711511.1"/>
    </source>
</evidence>
<name>A0A0Q9YLF6_9GAMM</name>
<gene>
    <name evidence="3" type="ORF">HT99x_008690</name>
    <name evidence="2" type="ORF">HT99x_01334</name>
</gene>
<comment type="caution">
    <text evidence="2">The sequence shown here is derived from an EMBL/GenBank/DDBJ whole genome shotgun (WGS) entry which is preliminary data.</text>
</comment>
<reference evidence="3" key="2">
    <citation type="journal article" date="2016" name="Genome Announc.">
        <title>Draft Genome Sequences of Two Novel Amoeba-Resistant Intranuclear Bacteria, 'Candidatus Berkiella cookevillensis' and 'Candidatus Berkiella aquae'.</title>
        <authorList>
            <person name="Mehari Y.T."/>
            <person name="Arivett B.A."/>
            <person name="Farone A.L."/>
            <person name="Gunderson J.H."/>
            <person name="Farone M.B."/>
        </authorList>
    </citation>
    <scope>NUCLEOTIDE SEQUENCE</scope>
    <source>
        <strain evidence="3">HT99</strain>
    </source>
</reference>
<evidence type="ECO:0000256" key="1">
    <source>
        <dbReference type="SAM" id="MobiDB-lite"/>
    </source>
</evidence>
<feature type="compositionally biased region" description="Low complexity" evidence="1">
    <location>
        <begin position="156"/>
        <end position="165"/>
    </location>
</feature>
<accession>A0A0Q9YLF6</accession>
<sequence>MSVNGPSDEISIDIINIAIESKIEELYKRLDEAKKLTSLQTDLSSEFNQSHINQFHEICLQAGELIKIIRELDPTIKLDEIFHRIETQLDGEIMLIIFYHYLDLAYSSIFERHVPETPQTLELLETETETAPSFSAECFFSTTYHNVTNTLSRFSFSSSSSSSPSLEKESPLAKYRGIV</sequence>
<proteinExistence type="predicted"/>
<evidence type="ECO:0000313" key="4">
    <source>
        <dbReference type="Proteomes" id="UP000051497"/>
    </source>
</evidence>
<keyword evidence="4" id="KW-1185">Reference proteome</keyword>
<dbReference type="EMBL" id="LKAJ02000001">
    <property type="protein sequence ID" value="MCS5711511.1"/>
    <property type="molecule type" value="Genomic_DNA"/>
</dbReference>
<protein>
    <submittedName>
        <fullName evidence="2">Uncharacterized protein</fullName>
    </submittedName>
</protein>
<reference evidence="3" key="3">
    <citation type="submission" date="2021-06" db="EMBL/GenBank/DDBJ databases">
        <title>Genomic Description and Analysis of Intracellular Bacteria, Candidatus Berkiella cookevillensis and Candidatus Berkiella aquae.</title>
        <authorList>
            <person name="Kidane D.T."/>
            <person name="Mehari Y.T."/>
            <person name="Rice F.C."/>
            <person name="Arivett B.A."/>
            <person name="Farone A.L."/>
            <person name="Berk S.G."/>
            <person name="Farone M.B."/>
        </authorList>
    </citation>
    <scope>NUCLEOTIDE SEQUENCE</scope>
    <source>
        <strain evidence="3">HT99</strain>
    </source>
</reference>
<dbReference type="Proteomes" id="UP000051497">
    <property type="component" value="Unassembled WGS sequence"/>
</dbReference>